<dbReference type="PROSITE" id="PS51277">
    <property type="entry name" value="BURP"/>
    <property type="match status" value="1"/>
</dbReference>
<evidence type="ECO:0000259" key="2">
    <source>
        <dbReference type="PROSITE" id="PS51277"/>
    </source>
</evidence>
<accession>A0ABD1HNG7</accession>
<evidence type="ECO:0000313" key="3">
    <source>
        <dbReference type="EMBL" id="KAL1558000.1"/>
    </source>
</evidence>
<comment type="caution">
    <text evidence="3">The sequence shown here is derived from an EMBL/GenBank/DDBJ whole genome shotgun (WGS) entry which is preliminary data.</text>
</comment>
<proteinExistence type="predicted"/>
<name>A0ABD1HNG7_SALDI</name>
<dbReference type="PANTHER" id="PTHR31236:SF32">
    <property type="entry name" value="BURP DOMAIN PROTEIN USPL1-LIKE"/>
    <property type="match status" value="1"/>
</dbReference>
<feature type="domain" description="BURP" evidence="2">
    <location>
        <begin position="53"/>
        <end position="273"/>
    </location>
</feature>
<dbReference type="SMART" id="SM01045">
    <property type="entry name" value="BURP"/>
    <property type="match status" value="1"/>
</dbReference>
<organism evidence="3 4">
    <name type="scientific">Salvia divinorum</name>
    <name type="common">Maria pastora</name>
    <name type="synonym">Diviner's sage</name>
    <dbReference type="NCBI Taxonomy" id="28513"/>
    <lineage>
        <taxon>Eukaryota</taxon>
        <taxon>Viridiplantae</taxon>
        <taxon>Streptophyta</taxon>
        <taxon>Embryophyta</taxon>
        <taxon>Tracheophyta</taxon>
        <taxon>Spermatophyta</taxon>
        <taxon>Magnoliopsida</taxon>
        <taxon>eudicotyledons</taxon>
        <taxon>Gunneridae</taxon>
        <taxon>Pentapetalae</taxon>
        <taxon>asterids</taxon>
        <taxon>lamiids</taxon>
        <taxon>Lamiales</taxon>
        <taxon>Lamiaceae</taxon>
        <taxon>Nepetoideae</taxon>
        <taxon>Mentheae</taxon>
        <taxon>Salviinae</taxon>
        <taxon>Salvia</taxon>
        <taxon>Salvia subgen. Calosphace</taxon>
    </lineage>
</organism>
<dbReference type="PANTHER" id="PTHR31236">
    <property type="entry name" value="BURP DOMAIN PROTEIN USPL1-LIKE"/>
    <property type="match status" value="1"/>
</dbReference>
<evidence type="ECO:0000256" key="1">
    <source>
        <dbReference type="SAM" id="SignalP"/>
    </source>
</evidence>
<sequence>MYAKLALSTLLLHLLIPLGSCEEGDNHMHHVHSSHLHHHHTTDPGPDPSLSIFFFPENLNVGNTMKIYFPNRQLSDSLPHLLSKQEADAIPFSSQKLPQILRLFSFSAGSPQAAAIAATLEECDRRPIRGEQKFCATSSQSLSEFVETIFGPDTPTEAVSTYHLKRSESDGGAAQNYGIVGIWQIPSPKLVSCHTMPYAYTVFYCHYHDSDNRVYRVSLAGENGDAVEAIAVCHMDTSQWGPTHVAFAVLGVEPGSTPVCHFFPADNFVWVPIMSEQI</sequence>
<keyword evidence="4" id="KW-1185">Reference proteome</keyword>
<dbReference type="InterPro" id="IPR004873">
    <property type="entry name" value="BURP_dom"/>
</dbReference>
<feature type="chain" id="PRO_5044766220" evidence="1">
    <location>
        <begin position="22"/>
        <end position="278"/>
    </location>
</feature>
<dbReference type="Pfam" id="PF03181">
    <property type="entry name" value="BURP"/>
    <property type="match status" value="1"/>
</dbReference>
<gene>
    <name evidence="3" type="ORF">AAHA92_08519</name>
</gene>
<dbReference type="InterPro" id="IPR044816">
    <property type="entry name" value="BURP"/>
</dbReference>
<dbReference type="AlphaFoldDB" id="A0ABD1HNG7"/>
<evidence type="ECO:0000313" key="4">
    <source>
        <dbReference type="Proteomes" id="UP001567538"/>
    </source>
</evidence>
<feature type="signal peptide" evidence="1">
    <location>
        <begin position="1"/>
        <end position="21"/>
    </location>
</feature>
<protein>
    <submittedName>
        <fullName evidence="3">BURP domain-containing protein BNM2A-like</fullName>
    </submittedName>
</protein>
<keyword evidence="1" id="KW-0732">Signal</keyword>
<dbReference type="Proteomes" id="UP001567538">
    <property type="component" value="Unassembled WGS sequence"/>
</dbReference>
<reference evidence="3 4" key="1">
    <citation type="submission" date="2024-06" db="EMBL/GenBank/DDBJ databases">
        <title>A chromosome level genome sequence of Diviner's sage (Salvia divinorum).</title>
        <authorList>
            <person name="Ford S.A."/>
            <person name="Ro D.-K."/>
            <person name="Ness R.W."/>
            <person name="Phillips M.A."/>
        </authorList>
    </citation>
    <scope>NUCLEOTIDE SEQUENCE [LARGE SCALE GENOMIC DNA]</scope>
    <source>
        <strain evidence="3">SAF-2024a</strain>
        <tissue evidence="3">Leaf</tissue>
    </source>
</reference>
<dbReference type="EMBL" id="JBEAFC010000004">
    <property type="protein sequence ID" value="KAL1558000.1"/>
    <property type="molecule type" value="Genomic_DNA"/>
</dbReference>